<dbReference type="EMBL" id="GGEC01010753">
    <property type="protein sequence ID" value="MBW91236.1"/>
    <property type="molecule type" value="Transcribed_RNA"/>
</dbReference>
<feature type="region of interest" description="Disordered" evidence="7">
    <location>
        <begin position="1"/>
        <end position="22"/>
    </location>
</feature>
<feature type="compositionally biased region" description="Polar residues" evidence="7">
    <location>
        <begin position="657"/>
        <end position="680"/>
    </location>
</feature>
<reference evidence="9" key="1">
    <citation type="submission" date="2018-02" db="EMBL/GenBank/DDBJ databases">
        <title>Rhizophora mucronata_Transcriptome.</title>
        <authorList>
            <person name="Meera S.P."/>
            <person name="Sreeshan A."/>
            <person name="Augustine A."/>
        </authorList>
    </citation>
    <scope>NUCLEOTIDE SEQUENCE</scope>
    <source>
        <tissue evidence="9">Leaf</tissue>
    </source>
</reference>
<keyword evidence="2" id="KW-0808">Transferase</keyword>
<keyword evidence="5 6" id="KW-0067">ATP-binding</keyword>
<dbReference type="Pfam" id="PF07714">
    <property type="entry name" value="PK_Tyr_Ser-Thr"/>
    <property type="match status" value="1"/>
</dbReference>
<dbReference type="InterPro" id="IPR050167">
    <property type="entry name" value="Ser_Thr_protein_kinase"/>
</dbReference>
<dbReference type="Gene3D" id="1.10.510.10">
    <property type="entry name" value="Transferase(Phosphotransferase) domain 1"/>
    <property type="match status" value="1"/>
</dbReference>
<dbReference type="InterPro" id="IPR017441">
    <property type="entry name" value="Protein_kinase_ATP_BS"/>
</dbReference>
<accession>A0A2P2JCN1</accession>
<dbReference type="GO" id="GO:0005737">
    <property type="term" value="C:cytoplasm"/>
    <property type="evidence" value="ECO:0007669"/>
    <property type="project" value="TreeGrafter"/>
</dbReference>
<keyword evidence="3 6" id="KW-0547">Nucleotide-binding</keyword>
<feature type="compositionally biased region" description="Polar residues" evidence="7">
    <location>
        <begin position="1"/>
        <end position="14"/>
    </location>
</feature>
<dbReference type="FunFam" id="3.30.200.20:FF:000081">
    <property type="entry name" value="Octicosapeptide/phox/Bem1p domain kinase superfamily protein"/>
    <property type="match status" value="1"/>
</dbReference>
<proteinExistence type="predicted"/>
<dbReference type="GO" id="GO:0005524">
    <property type="term" value="F:ATP binding"/>
    <property type="evidence" value="ECO:0007669"/>
    <property type="project" value="UniProtKB-UniRule"/>
</dbReference>
<dbReference type="InterPro" id="IPR000719">
    <property type="entry name" value="Prot_kinase_dom"/>
</dbReference>
<name>A0A2P2JCN1_RHIMU</name>
<evidence type="ECO:0000313" key="9">
    <source>
        <dbReference type="EMBL" id="MBW91236.1"/>
    </source>
</evidence>
<feature type="domain" description="Protein kinase" evidence="8">
    <location>
        <begin position="766"/>
        <end position="1032"/>
    </location>
</feature>
<feature type="binding site" evidence="6">
    <location>
        <position position="803"/>
    </location>
    <ligand>
        <name>ATP</name>
        <dbReference type="ChEBI" id="CHEBI:30616"/>
    </ligand>
</feature>
<sequence>MVKSGSSQNLSPQTEVEFERSVPVSLPQQQLGYDFQQAGMSVSAPTPQFQAYMGPNAEITNLTDYIHLCPQKGFPNTQLFSTAGSVFTQQHIHNGSTGVSPRWFVPAAHTNITPPSSQVSVRPALVQPVMQPQPRVEHYLDESTVGAQIVQLPLDPSYNISQARNPPMASGGGYGWHQVPQPDHVALSDGSVAHRQVIFPEKIHRLEDCFMCQKALPHAHSDPSVQDQRESGVNPLFDSNLVHQNLQFEGTLKARPMNRIMESGALRDNDIEQGAGSRTVAVSHVDHQIPVPESNANAFSKNHDALQENETIAFWKMDISDQPKISVPHAEMGLPAGVHAPLGVFVAAVPHAHQEGLMQQPSTPIQCQYKQEAVMNKTVNSEVPNVFGLPPQASEHLVHESPNGKLTPIGSKEDIVNLCVSPEQLKPFDRMMETLQICPSEINVHPEQMKSTVGKFRKEEIPDHVTQQMAGRDVFLDDTSSKSQLVLDSSHIKQIEVLPASAELSYSSQLMAASDITQSSILCNPGPYLQSKIGNQLLDSTSLTCSGVEPAYVVDRIPPIGFKNDASNLQPKLVPNEVEVAPSANTAYTLSPLFGVGDFQDSSYSLLSSDDPWNLRHDTNFPPPSPSNILTKKAFAIKHPGTNHLGDPANFITNISEDGFPQSVNNSNRDSTLENAQSSKGPAEELIKQELQAVATSVFQLESTIQESNESPYESDPGKEVSNKEVELQHKAKLEELKKKLPEKVNFRFSVSEGIGRLQVIKNSDLEELRELGSGTFGTVYHGKWRGTDVAIKRINNRCFAGKSSEQERMIDDFWNEAINLADLHHPNVVAFYGVVLDGPGGSVATVTEFMVNGSLRNALQKNERNLDKRKRLLIAMDVAFGMEYLHEKNIVHFDLKSDNLLVNLRDTHRPICKVGDLGLSKVKCQTLISGGVRGTLPWMAPELLNGSSSLVSEKVDVFSFGIVLWELLTGEEPYADLHYGAIIGGIVSNTLRPQVPESCDADWKSLMERCWSPEPSERPSFTEIANDLRTMSAKIPPRGQSQAQ</sequence>
<evidence type="ECO:0000256" key="4">
    <source>
        <dbReference type="ARBA" id="ARBA00022777"/>
    </source>
</evidence>
<keyword evidence="1" id="KW-0723">Serine/threonine-protein kinase</keyword>
<dbReference type="PROSITE" id="PS00108">
    <property type="entry name" value="PROTEIN_KINASE_ST"/>
    <property type="match status" value="1"/>
</dbReference>
<evidence type="ECO:0000259" key="8">
    <source>
        <dbReference type="PROSITE" id="PS50011"/>
    </source>
</evidence>
<dbReference type="PANTHER" id="PTHR23257:SF797">
    <property type="entry name" value="KINASE SUPERFAMILY WITH OCTICOSAPEPTIDE_PHOX_BEM1P DOMAIN-CONTAINING PROTEIN"/>
    <property type="match status" value="1"/>
</dbReference>
<evidence type="ECO:0000256" key="6">
    <source>
        <dbReference type="PROSITE-ProRule" id="PRU10141"/>
    </source>
</evidence>
<dbReference type="AlphaFoldDB" id="A0A2P2JCN1"/>
<dbReference type="PROSITE" id="PS50011">
    <property type="entry name" value="PROTEIN_KINASE_DOM"/>
    <property type="match status" value="1"/>
</dbReference>
<dbReference type="PROSITE" id="PS00107">
    <property type="entry name" value="PROTEIN_KINASE_ATP"/>
    <property type="match status" value="1"/>
</dbReference>
<protein>
    <submittedName>
        <fullName evidence="9">Uncharacterized protein LOC8262865</fullName>
    </submittedName>
</protein>
<evidence type="ECO:0000256" key="5">
    <source>
        <dbReference type="ARBA" id="ARBA00022840"/>
    </source>
</evidence>
<dbReference type="GO" id="GO:0007165">
    <property type="term" value="P:signal transduction"/>
    <property type="evidence" value="ECO:0007669"/>
    <property type="project" value="TreeGrafter"/>
</dbReference>
<dbReference type="InterPro" id="IPR001245">
    <property type="entry name" value="Ser-Thr/Tyr_kinase_cat_dom"/>
</dbReference>
<organism evidence="9">
    <name type="scientific">Rhizophora mucronata</name>
    <name type="common">Asiatic mangrove</name>
    <dbReference type="NCBI Taxonomy" id="61149"/>
    <lineage>
        <taxon>Eukaryota</taxon>
        <taxon>Viridiplantae</taxon>
        <taxon>Streptophyta</taxon>
        <taxon>Embryophyta</taxon>
        <taxon>Tracheophyta</taxon>
        <taxon>Spermatophyta</taxon>
        <taxon>Magnoliopsida</taxon>
        <taxon>eudicotyledons</taxon>
        <taxon>Gunneridae</taxon>
        <taxon>Pentapetalae</taxon>
        <taxon>rosids</taxon>
        <taxon>fabids</taxon>
        <taxon>Malpighiales</taxon>
        <taxon>Rhizophoraceae</taxon>
        <taxon>Rhizophora</taxon>
    </lineage>
</organism>
<dbReference type="SUPFAM" id="SSF56112">
    <property type="entry name" value="Protein kinase-like (PK-like)"/>
    <property type="match status" value="1"/>
</dbReference>
<keyword evidence="4" id="KW-0418">Kinase</keyword>
<evidence type="ECO:0000256" key="2">
    <source>
        <dbReference type="ARBA" id="ARBA00022679"/>
    </source>
</evidence>
<dbReference type="CDD" id="cd13999">
    <property type="entry name" value="STKc_MAP3K-like"/>
    <property type="match status" value="1"/>
</dbReference>
<dbReference type="PRINTS" id="PR00109">
    <property type="entry name" value="TYRKINASE"/>
</dbReference>
<dbReference type="SMART" id="SM00220">
    <property type="entry name" value="S_TKc"/>
    <property type="match status" value="1"/>
</dbReference>
<dbReference type="InterPro" id="IPR011009">
    <property type="entry name" value="Kinase-like_dom_sf"/>
</dbReference>
<dbReference type="PANTHER" id="PTHR23257">
    <property type="entry name" value="SERINE-THREONINE PROTEIN KINASE"/>
    <property type="match status" value="1"/>
</dbReference>
<dbReference type="InterPro" id="IPR008271">
    <property type="entry name" value="Ser/Thr_kinase_AS"/>
</dbReference>
<evidence type="ECO:0000256" key="7">
    <source>
        <dbReference type="SAM" id="MobiDB-lite"/>
    </source>
</evidence>
<evidence type="ECO:0000256" key="3">
    <source>
        <dbReference type="ARBA" id="ARBA00022741"/>
    </source>
</evidence>
<dbReference type="FunFam" id="1.10.510.10:FF:000142">
    <property type="entry name" value="Octicosapeptide/phox/Bem1p domain kinase superfamily protein"/>
    <property type="match status" value="1"/>
</dbReference>
<dbReference type="Gene3D" id="3.30.200.20">
    <property type="entry name" value="Phosphorylase Kinase, domain 1"/>
    <property type="match status" value="1"/>
</dbReference>
<feature type="region of interest" description="Disordered" evidence="7">
    <location>
        <begin position="657"/>
        <end position="684"/>
    </location>
</feature>
<dbReference type="GO" id="GO:0004674">
    <property type="term" value="F:protein serine/threonine kinase activity"/>
    <property type="evidence" value="ECO:0007669"/>
    <property type="project" value="UniProtKB-KW"/>
</dbReference>
<evidence type="ECO:0000256" key="1">
    <source>
        <dbReference type="ARBA" id="ARBA00022527"/>
    </source>
</evidence>